<keyword evidence="4 6" id="KW-0472">Membrane</keyword>
<feature type="region of interest" description="Disordered" evidence="5">
    <location>
        <begin position="449"/>
        <end position="522"/>
    </location>
</feature>
<dbReference type="PANTHER" id="PTHR15549">
    <property type="entry name" value="PAIRED IMMUNOGLOBULIN-LIKE TYPE 2 RECEPTOR"/>
    <property type="match status" value="1"/>
</dbReference>
<evidence type="ECO:0000256" key="1">
    <source>
        <dbReference type="ARBA" id="ARBA00004167"/>
    </source>
</evidence>
<dbReference type="InterPro" id="IPR051694">
    <property type="entry name" value="Immunoregulatory_rcpt-like"/>
</dbReference>
<feature type="region of interest" description="Disordered" evidence="5">
    <location>
        <begin position="161"/>
        <end position="180"/>
    </location>
</feature>
<sequence length="522" mass="53304">MSNLGPLTTTFTPTSPDCVSSLHIRRKDTAGWDLVLGLPGSHSSSCLPTSFTWSSAYYSPGICPSGHTYACTETDAVGDETTTIATCCPSGWVCRNDKNAAFACVLRFPTQTTLYDVGSYQVSTPSGGSTTVLREGTPQDLTLSAGFQAYAWGPVVRRQSTDETWPARTATAGASSTAGGASSTASSSLLLSSNAAAAAATSSTSTSNGSSGLSTGAKAGIGVGVAVGGLLIIAACIAAFVLRRRRRQRQSTKGTAVQEMPVNQAPPWVGPPGELHAESRQEMPVEEVQKEKPAELPGSYRGWACRNDPSAAYACVSVLTAATDLTIGSYEMSTPTGATAATASTTRLITGGTTVAHATKGLSAFAWGPIVRRASGDPTWPTSTATTSSSTASSDSTTIAANAAAASTTTAAESGSSSLSTGAKAGIGVGAAVAGLLVIAACVLRRRRRRRRQRHHTLPPIYSDSVGAGADVAAPPIAELPAEEPLERRPQELHGNALLEAPVDKEGERGVSGAKPAELAGV</sequence>
<evidence type="ECO:0000256" key="5">
    <source>
        <dbReference type="SAM" id="MobiDB-lite"/>
    </source>
</evidence>
<feature type="region of interest" description="Disordered" evidence="5">
    <location>
        <begin position="376"/>
        <end position="396"/>
    </location>
</feature>
<evidence type="ECO:0000313" key="7">
    <source>
        <dbReference type="EMBL" id="KAB2570126.1"/>
    </source>
</evidence>
<evidence type="ECO:0000256" key="2">
    <source>
        <dbReference type="ARBA" id="ARBA00022692"/>
    </source>
</evidence>
<protein>
    <submittedName>
        <fullName evidence="7">Uncharacterized protein</fullName>
    </submittedName>
</protein>
<feature type="compositionally biased region" description="Low complexity" evidence="5">
    <location>
        <begin position="169"/>
        <end position="180"/>
    </location>
</feature>
<evidence type="ECO:0000256" key="6">
    <source>
        <dbReference type="SAM" id="Phobius"/>
    </source>
</evidence>
<dbReference type="AlphaFoldDB" id="A0A5N5CXU7"/>
<organism evidence="7 8">
    <name type="scientific">Lasiodiplodia theobromae</name>
    <dbReference type="NCBI Taxonomy" id="45133"/>
    <lineage>
        <taxon>Eukaryota</taxon>
        <taxon>Fungi</taxon>
        <taxon>Dikarya</taxon>
        <taxon>Ascomycota</taxon>
        <taxon>Pezizomycotina</taxon>
        <taxon>Dothideomycetes</taxon>
        <taxon>Dothideomycetes incertae sedis</taxon>
        <taxon>Botryosphaeriales</taxon>
        <taxon>Botryosphaeriaceae</taxon>
        <taxon>Lasiodiplodia</taxon>
    </lineage>
</organism>
<feature type="transmembrane region" description="Helical" evidence="6">
    <location>
        <begin position="425"/>
        <end position="444"/>
    </location>
</feature>
<dbReference type="GO" id="GO:0016020">
    <property type="term" value="C:membrane"/>
    <property type="evidence" value="ECO:0007669"/>
    <property type="project" value="UniProtKB-SubCell"/>
</dbReference>
<keyword evidence="3 6" id="KW-1133">Transmembrane helix</keyword>
<feature type="region of interest" description="Disordered" evidence="5">
    <location>
        <begin position="251"/>
        <end position="281"/>
    </location>
</feature>
<evidence type="ECO:0000313" key="8">
    <source>
        <dbReference type="Proteomes" id="UP000325902"/>
    </source>
</evidence>
<accession>A0A5N5CXU7</accession>
<keyword evidence="8" id="KW-1185">Reference proteome</keyword>
<dbReference type="OrthoDB" id="4770059at2759"/>
<dbReference type="Proteomes" id="UP000325902">
    <property type="component" value="Unassembled WGS sequence"/>
</dbReference>
<name>A0A5N5CXU7_9PEZI</name>
<feature type="transmembrane region" description="Helical" evidence="6">
    <location>
        <begin position="219"/>
        <end position="242"/>
    </location>
</feature>
<proteinExistence type="predicted"/>
<dbReference type="GO" id="GO:0071944">
    <property type="term" value="C:cell periphery"/>
    <property type="evidence" value="ECO:0007669"/>
    <property type="project" value="UniProtKB-ARBA"/>
</dbReference>
<dbReference type="EMBL" id="VCHE01000150">
    <property type="protein sequence ID" value="KAB2570126.1"/>
    <property type="molecule type" value="Genomic_DNA"/>
</dbReference>
<keyword evidence="2 6" id="KW-0812">Transmembrane</keyword>
<gene>
    <name evidence="7" type="ORF">DBV05_g11199</name>
</gene>
<feature type="compositionally biased region" description="Low complexity" evidence="5">
    <location>
        <begin position="379"/>
        <end position="396"/>
    </location>
</feature>
<evidence type="ECO:0000256" key="4">
    <source>
        <dbReference type="ARBA" id="ARBA00023136"/>
    </source>
</evidence>
<comment type="caution">
    <text evidence="7">The sequence shown here is derived from an EMBL/GenBank/DDBJ whole genome shotgun (WGS) entry which is preliminary data.</text>
</comment>
<reference evidence="7 8" key="1">
    <citation type="journal article" date="2019" name="Sci. Rep.">
        <title>A multi-omics analysis of the grapevine pathogen Lasiodiplodia theobromae reveals that temperature affects the expression of virulence- and pathogenicity-related genes.</title>
        <authorList>
            <person name="Felix C."/>
            <person name="Meneses R."/>
            <person name="Goncalves M.F.M."/>
            <person name="Tilleman L."/>
            <person name="Duarte A.S."/>
            <person name="Jorrin-Novo J.V."/>
            <person name="Van de Peer Y."/>
            <person name="Deforce D."/>
            <person name="Van Nieuwerburgh F."/>
            <person name="Esteves A.C."/>
            <person name="Alves A."/>
        </authorList>
    </citation>
    <scope>NUCLEOTIDE SEQUENCE [LARGE SCALE GENOMIC DNA]</scope>
    <source>
        <strain evidence="7 8">LA-SOL3</strain>
    </source>
</reference>
<evidence type="ECO:0000256" key="3">
    <source>
        <dbReference type="ARBA" id="ARBA00022989"/>
    </source>
</evidence>
<comment type="subcellular location">
    <subcellularLocation>
        <location evidence="1">Membrane</location>
        <topology evidence="1">Single-pass membrane protein</topology>
    </subcellularLocation>
</comment>